<protein>
    <submittedName>
        <fullName evidence="1">Uncharacterized protein</fullName>
    </submittedName>
</protein>
<organism evidence="1 2">
    <name type="scientific">Pristionchus entomophagus</name>
    <dbReference type="NCBI Taxonomy" id="358040"/>
    <lineage>
        <taxon>Eukaryota</taxon>
        <taxon>Metazoa</taxon>
        <taxon>Ecdysozoa</taxon>
        <taxon>Nematoda</taxon>
        <taxon>Chromadorea</taxon>
        <taxon>Rhabditida</taxon>
        <taxon>Rhabditina</taxon>
        <taxon>Diplogasteromorpha</taxon>
        <taxon>Diplogasteroidea</taxon>
        <taxon>Neodiplogasteridae</taxon>
        <taxon>Pristionchus</taxon>
    </lineage>
</organism>
<proteinExistence type="predicted"/>
<dbReference type="Proteomes" id="UP001432027">
    <property type="component" value="Unassembled WGS sequence"/>
</dbReference>
<reference evidence="1" key="1">
    <citation type="submission" date="2023-10" db="EMBL/GenBank/DDBJ databases">
        <title>Genome assembly of Pristionchus species.</title>
        <authorList>
            <person name="Yoshida K."/>
            <person name="Sommer R.J."/>
        </authorList>
    </citation>
    <scope>NUCLEOTIDE SEQUENCE</scope>
    <source>
        <strain evidence="1">RS0144</strain>
    </source>
</reference>
<gene>
    <name evidence="1" type="ORF">PENTCL1PPCAC_603</name>
</gene>
<evidence type="ECO:0000313" key="2">
    <source>
        <dbReference type="Proteomes" id="UP001432027"/>
    </source>
</evidence>
<dbReference type="AlphaFoldDB" id="A0AAV5S908"/>
<comment type="caution">
    <text evidence="1">The sequence shown here is derived from an EMBL/GenBank/DDBJ whole genome shotgun (WGS) entry which is preliminary data.</text>
</comment>
<sequence>LCGSSEFHHEVYNLIQEIDIGCLELFFENDELEKEVMVESFVLGLTRTCKTLVMCLDYVIPEAQRKLYELMLCEASQFPYAPQ</sequence>
<feature type="non-terminal residue" evidence="1">
    <location>
        <position position="1"/>
    </location>
</feature>
<evidence type="ECO:0000313" key="1">
    <source>
        <dbReference type="EMBL" id="GMS78428.1"/>
    </source>
</evidence>
<accession>A0AAV5S908</accession>
<dbReference type="EMBL" id="BTSX01000001">
    <property type="protein sequence ID" value="GMS78428.1"/>
    <property type="molecule type" value="Genomic_DNA"/>
</dbReference>
<keyword evidence="2" id="KW-1185">Reference proteome</keyword>
<name>A0AAV5S908_9BILA</name>